<evidence type="ECO:0000256" key="3">
    <source>
        <dbReference type="ARBA" id="ARBA00022617"/>
    </source>
</evidence>
<proteinExistence type="inferred from homology"/>
<comment type="similarity">
    <text evidence="7">Belongs to the chloroperoxidase family.</text>
</comment>
<evidence type="ECO:0000256" key="7">
    <source>
        <dbReference type="ARBA" id="ARBA00025795"/>
    </source>
</evidence>
<organism evidence="9 10">
    <name type="scientific">Hyaloscypha bicolor E</name>
    <dbReference type="NCBI Taxonomy" id="1095630"/>
    <lineage>
        <taxon>Eukaryota</taxon>
        <taxon>Fungi</taxon>
        <taxon>Dikarya</taxon>
        <taxon>Ascomycota</taxon>
        <taxon>Pezizomycotina</taxon>
        <taxon>Leotiomycetes</taxon>
        <taxon>Helotiales</taxon>
        <taxon>Hyaloscyphaceae</taxon>
        <taxon>Hyaloscypha</taxon>
        <taxon>Hyaloscypha bicolor</taxon>
    </lineage>
</organism>
<keyword evidence="6" id="KW-0408">Iron</keyword>
<dbReference type="GO" id="GO:0046872">
    <property type="term" value="F:metal ion binding"/>
    <property type="evidence" value="ECO:0007669"/>
    <property type="project" value="UniProtKB-KW"/>
</dbReference>
<dbReference type="PANTHER" id="PTHR33577:SF19">
    <property type="entry name" value="HEME HALOPEROXIDASE FAMILY PROFILE DOMAIN-CONTAINING PROTEIN-RELATED"/>
    <property type="match status" value="1"/>
</dbReference>
<dbReference type="PROSITE" id="PS51405">
    <property type="entry name" value="HEME_HALOPEROXIDASE"/>
    <property type="match status" value="1"/>
</dbReference>
<keyword evidence="4" id="KW-0479">Metal-binding</keyword>
<dbReference type="Gene3D" id="1.10.489.10">
    <property type="entry name" value="Chloroperoxidase-like"/>
    <property type="match status" value="1"/>
</dbReference>
<reference evidence="9 10" key="1">
    <citation type="submission" date="2016-04" db="EMBL/GenBank/DDBJ databases">
        <title>A degradative enzymes factory behind the ericoid mycorrhizal symbiosis.</title>
        <authorList>
            <consortium name="DOE Joint Genome Institute"/>
            <person name="Martino E."/>
            <person name="Morin E."/>
            <person name="Grelet G."/>
            <person name="Kuo A."/>
            <person name="Kohler A."/>
            <person name="Daghino S."/>
            <person name="Barry K."/>
            <person name="Choi C."/>
            <person name="Cichocki N."/>
            <person name="Clum A."/>
            <person name="Copeland A."/>
            <person name="Hainaut M."/>
            <person name="Haridas S."/>
            <person name="Labutti K."/>
            <person name="Lindquist E."/>
            <person name="Lipzen A."/>
            <person name="Khouja H.-R."/>
            <person name="Murat C."/>
            <person name="Ohm R."/>
            <person name="Olson A."/>
            <person name="Spatafora J."/>
            <person name="Veneault-Fourrey C."/>
            <person name="Henrissat B."/>
            <person name="Grigoriev I."/>
            <person name="Martin F."/>
            <person name="Perotto S."/>
        </authorList>
    </citation>
    <scope>NUCLEOTIDE SEQUENCE [LARGE SCALE GENOMIC DNA]</scope>
    <source>
        <strain evidence="9 10">E</strain>
    </source>
</reference>
<dbReference type="STRING" id="1095630.A0A2J6SG46"/>
<dbReference type="AlphaFoldDB" id="A0A2J6SG46"/>
<dbReference type="InterPro" id="IPR036851">
    <property type="entry name" value="Chloroperoxidase-like_sf"/>
</dbReference>
<dbReference type="Proteomes" id="UP000235371">
    <property type="component" value="Unassembled WGS sequence"/>
</dbReference>
<evidence type="ECO:0000256" key="6">
    <source>
        <dbReference type="ARBA" id="ARBA00023004"/>
    </source>
</evidence>
<protein>
    <submittedName>
        <fullName evidence="9">Cloroperoxidase</fullName>
    </submittedName>
</protein>
<sequence length="215" mass="22859">VRGCCPALNSLANHDICPRSGKGYTIPILLECMGPGLGIGPDFINLAGGLGLATNPANFNVTLTNSSSFDLDHLNFHNNMEHDASLSRADFNIAQDDHTFDSGVWNQVLEVFGNNDPNITIAAAARTVRFVTSQATTPDFALPSNLATNAILESCLYLQIMGSSRTANAAPLGFVKSLFELEKLPILDGWIPAQEVVDLDSLTPCVNTIQAATVG</sequence>
<dbReference type="RefSeq" id="XP_024726637.1">
    <property type="nucleotide sequence ID" value="XM_024873452.1"/>
</dbReference>
<dbReference type="SUPFAM" id="SSF47571">
    <property type="entry name" value="Cloroperoxidase"/>
    <property type="match status" value="1"/>
</dbReference>
<gene>
    <name evidence="9" type="ORF">K444DRAFT_511018</name>
</gene>
<evidence type="ECO:0000256" key="4">
    <source>
        <dbReference type="ARBA" id="ARBA00022723"/>
    </source>
</evidence>
<name>A0A2J6SG46_9HELO</name>
<feature type="domain" description="Heme haloperoxidase family profile" evidence="8">
    <location>
        <begin position="1"/>
        <end position="204"/>
    </location>
</feature>
<dbReference type="OrthoDB" id="407298at2759"/>
<keyword evidence="10" id="KW-1185">Reference proteome</keyword>
<feature type="non-terminal residue" evidence="9">
    <location>
        <position position="215"/>
    </location>
</feature>
<evidence type="ECO:0000256" key="5">
    <source>
        <dbReference type="ARBA" id="ARBA00023002"/>
    </source>
</evidence>
<keyword evidence="3" id="KW-0349">Heme</keyword>
<dbReference type="GeneID" id="36581532"/>
<accession>A0A2J6SG46</accession>
<evidence type="ECO:0000259" key="8">
    <source>
        <dbReference type="PROSITE" id="PS51405"/>
    </source>
</evidence>
<evidence type="ECO:0000313" key="9">
    <source>
        <dbReference type="EMBL" id="PMD49733.1"/>
    </source>
</evidence>
<dbReference type="PANTHER" id="PTHR33577">
    <property type="entry name" value="STERIGMATOCYSTIN BIOSYNTHESIS PEROXIDASE STCC-RELATED"/>
    <property type="match status" value="1"/>
</dbReference>
<comment type="cofactor">
    <cofactor evidence="1">
        <name>heme b</name>
        <dbReference type="ChEBI" id="CHEBI:60344"/>
    </cofactor>
</comment>
<keyword evidence="5" id="KW-0560">Oxidoreductase</keyword>
<evidence type="ECO:0000256" key="2">
    <source>
        <dbReference type="ARBA" id="ARBA00022559"/>
    </source>
</evidence>
<evidence type="ECO:0000256" key="1">
    <source>
        <dbReference type="ARBA" id="ARBA00001970"/>
    </source>
</evidence>
<dbReference type="EMBL" id="KZ613919">
    <property type="protein sequence ID" value="PMD49733.1"/>
    <property type="molecule type" value="Genomic_DNA"/>
</dbReference>
<dbReference type="InterPro" id="IPR000028">
    <property type="entry name" value="Chloroperoxidase"/>
</dbReference>
<evidence type="ECO:0000313" key="10">
    <source>
        <dbReference type="Proteomes" id="UP000235371"/>
    </source>
</evidence>
<feature type="non-terminal residue" evidence="9">
    <location>
        <position position="1"/>
    </location>
</feature>
<dbReference type="InParanoid" id="A0A2J6SG46"/>
<dbReference type="Pfam" id="PF01328">
    <property type="entry name" value="Peroxidase_2"/>
    <property type="match status" value="1"/>
</dbReference>
<dbReference type="GO" id="GO:0004601">
    <property type="term" value="F:peroxidase activity"/>
    <property type="evidence" value="ECO:0007669"/>
    <property type="project" value="UniProtKB-KW"/>
</dbReference>
<keyword evidence="2 9" id="KW-0575">Peroxidase</keyword>